<reference evidence="3 4" key="1">
    <citation type="submission" date="2021-07" db="EMBL/GenBank/DDBJ databases">
        <title>Karlodiniumbacter phycospheric gen. nov., sp. nov., a phycosphere bacterium isolated from karlodinium veneficum.</title>
        <authorList>
            <person name="Peng Y."/>
            <person name="Jiang L."/>
            <person name="Lee J."/>
        </authorList>
    </citation>
    <scope>NUCLEOTIDE SEQUENCE</scope>
    <source>
        <strain evidence="3 4">N5</strain>
    </source>
</reference>
<feature type="domain" description="SCP" evidence="2">
    <location>
        <begin position="47"/>
        <end position="148"/>
    </location>
</feature>
<evidence type="ECO:0000313" key="3">
    <source>
        <dbReference type="EMBL" id="QXL87854.1"/>
    </source>
</evidence>
<dbReference type="AlphaFoldDB" id="A0A975TUD4"/>
<dbReference type="Gene3D" id="3.40.33.10">
    <property type="entry name" value="CAP"/>
    <property type="match status" value="1"/>
</dbReference>
<sequence>MKIHLASGLLALSLALAACAPTGVGGVQRLSLGESVDIAAVGARLSTLRAGQGLARPLGHSAALQAAAQAHVDDMAQSGNLSHTGSNGSTLTSRLRAAGYSACFAAENIAAGQANTAEVFEDWMGSGGHRRNILAAEATQFGFARAGGYSVLVLGRSC</sequence>
<dbReference type="EMBL" id="CP078073">
    <property type="protein sequence ID" value="QXL87854.1"/>
    <property type="molecule type" value="Genomic_DNA"/>
</dbReference>
<dbReference type="InterPro" id="IPR035940">
    <property type="entry name" value="CAP_sf"/>
</dbReference>
<dbReference type="EMBL" id="JAIMBW010000001">
    <property type="protein sequence ID" value="MBY4895258.1"/>
    <property type="molecule type" value="Genomic_DNA"/>
</dbReference>
<dbReference type="SUPFAM" id="SSF55797">
    <property type="entry name" value="PR-1-like"/>
    <property type="match status" value="1"/>
</dbReference>
<protein>
    <submittedName>
        <fullName evidence="3">CAP domain-containing protein</fullName>
    </submittedName>
</protein>
<dbReference type="PANTHER" id="PTHR31157:SF1">
    <property type="entry name" value="SCP DOMAIN-CONTAINING PROTEIN"/>
    <property type="match status" value="1"/>
</dbReference>
<gene>
    <name evidence="3" type="ORF">KUL25_21055</name>
</gene>
<organism evidence="3">
    <name type="scientific">Gymnodinialimonas phycosphaerae</name>
    <dbReference type="NCBI Taxonomy" id="2841589"/>
    <lineage>
        <taxon>Bacteria</taxon>
        <taxon>Pseudomonadati</taxon>
        <taxon>Pseudomonadota</taxon>
        <taxon>Alphaproteobacteria</taxon>
        <taxon>Rhodobacterales</taxon>
        <taxon>Paracoccaceae</taxon>
        <taxon>Gymnodinialimonas</taxon>
    </lineage>
</organism>
<evidence type="ECO:0000313" key="4">
    <source>
        <dbReference type="Proteomes" id="UP000693972"/>
    </source>
</evidence>
<dbReference type="Pfam" id="PF00188">
    <property type="entry name" value="CAP"/>
    <property type="match status" value="1"/>
</dbReference>
<dbReference type="CDD" id="cd05379">
    <property type="entry name" value="CAP_bacterial"/>
    <property type="match status" value="1"/>
</dbReference>
<feature type="chain" id="PRO_5037331913" evidence="1">
    <location>
        <begin position="21"/>
        <end position="158"/>
    </location>
</feature>
<name>A0A975TUD4_9RHOB</name>
<proteinExistence type="predicted"/>
<keyword evidence="4" id="KW-1185">Reference proteome</keyword>
<feature type="signal peptide" evidence="1">
    <location>
        <begin position="1"/>
        <end position="20"/>
    </location>
</feature>
<evidence type="ECO:0000256" key="1">
    <source>
        <dbReference type="SAM" id="SignalP"/>
    </source>
</evidence>
<keyword evidence="1" id="KW-0732">Signal</keyword>
<accession>A0A975TUD4</accession>
<dbReference type="InterPro" id="IPR014044">
    <property type="entry name" value="CAP_dom"/>
</dbReference>
<dbReference type="RefSeq" id="WP_257894703.1">
    <property type="nucleotide sequence ID" value="NZ_JAIMBW010000001.1"/>
</dbReference>
<dbReference type="PROSITE" id="PS51257">
    <property type="entry name" value="PROKAR_LIPOPROTEIN"/>
    <property type="match status" value="1"/>
</dbReference>
<evidence type="ECO:0000259" key="2">
    <source>
        <dbReference type="Pfam" id="PF00188"/>
    </source>
</evidence>
<dbReference type="PANTHER" id="PTHR31157">
    <property type="entry name" value="SCP DOMAIN-CONTAINING PROTEIN"/>
    <property type="match status" value="1"/>
</dbReference>
<dbReference type="Proteomes" id="UP000693972">
    <property type="component" value="Unassembled WGS sequence"/>
</dbReference>